<evidence type="ECO:0000256" key="1">
    <source>
        <dbReference type="SAM" id="MobiDB-lite"/>
    </source>
</evidence>
<feature type="transmembrane region" description="Helical" evidence="2">
    <location>
        <begin position="6"/>
        <end position="26"/>
    </location>
</feature>
<dbReference type="Proteomes" id="UP000221165">
    <property type="component" value="Unassembled WGS sequence"/>
</dbReference>
<gene>
    <name evidence="3" type="ORF">CSUI_000510</name>
</gene>
<sequence>MKTEAFVKISAIALIVANLLLMVCLWEANNYAKGELTAVHSNSRQPSNHGYDNNSIGVQEDIEHTGPSHAGEDSGEADGQETIDRPSSPRRLVRRRSSSMPVTLPKLLLAVSLIGAAIYAFPRIARIFKRRYDGDKDTDALELADVVKTRAARIILVGFLTVLLASILVLALHPTLKLRQRTQEVPVAYEENSGEFKRVVIGLRFSPDSPWKPGKHPIDLSFGGVDFRLYLSEETEGVLESHGKFGELQKFLEESIPVLSQIEGKFYWEWGSREAEIESGYLFDVPADESTATYAFHIPDSLRQVFVKDENGESEAEADLQAVLKALAIEANKFNPVPTGTEIFMGDRDSAYTERGTHGFPDPQTKVENGKTVIVLGTGWQDFTRRDRVSKDASTAQFHKVDAYEFKDGHRSIDLQLEDGALLRMMIPRHAEEAWKDAGVVDLVKNILSEHPAKADPVHTGHPTHTMIWGTDSGVQVGPAYKHGGTLYRVLLPEAVTDAFTAYQMKMSAREKALGSLAHKDLPAPGQDMEAMLEAAVAEIHRHRVSRRARGRRF</sequence>
<keyword evidence="2" id="KW-0472">Membrane</keyword>
<evidence type="ECO:0000313" key="4">
    <source>
        <dbReference type="Proteomes" id="UP000221165"/>
    </source>
</evidence>
<keyword evidence="2" id="KW-1133">Transmembrane helix</keyword>
<keyword evidence="4" id="KW-1185">Reference proteome</keyword>
<comment type="caution">
    <text evidence="3">The sequence shown here is derived from an EMBL/GenBank/DDBJ whole genome shotgun (WGS) entry which is preliminary data.</text>
</comment>
<protein>
    <recommendedName>
        <fullName evidence="5">Transmembrane protein</fullName>
    </recommendedName>
</protein>
<name>A0A2C6LGC6_9APIC</name>
<evidence type="ECO:0000313" key="3">
    <source>
        <dbReference type="EMBL" id="PHJ25634.1"/>
    </source>
</evidence>
<organism evidence="3 4">
    <name type="scientific">Cystoisospora suis</name>
    <dbReference type="NCBI Taxonomy" id="483139"/>
    <lineage>
        <taxon>Eukaryota</taxon>
        <taxon>Sar</taxon>
        <taxon>Alveolata</taxon>
        <taxon>Apicomplexa</taxon>
        <taxon>Conoidasida</taxon>
        <taxon>Coccidia</taxon>
        <taxon>Eucoccidiorida</taxon>
        <taxon>Eimeriorina</taxon>
        <taxon>Sarcocystidae</taxon>
        <taxon>Cystoisospora</taxon>
    </lineage>
</organism>
<feature type="transmembrane region" description="Helical" evidence="2">
    <location>
        <begin position="100"/>
        <end position="121"/>
    </location>
</feature>
<accession>A0A2C6LGC6</accession>
<feature type="compositionally biased region" description="Basic and acidic residues" evidence="1">
    <location>
        <begin position="61"/>
        <end position="72"/>
    </location>
</feature>
<proteinExistence type="predicted"/>
<dbReference type="RefSeq" id="XP_067927280.1">
    <property type="nucleotide sequence ID" value="XM_068060744.1"/>
</dbReference>
<feature type="transmembrane region" description="Helical" evidence="2">
    <location>
        <begin position="151"/>
        <end position="172"/>
    </location>
</feature>
<dbReference type="AlphaFoldDB" id="A0A2C6LGC6"/>
<feature type="compositionally biased region" description="Polar residues" evidence="1">
    <location>
        <begin position="41"/>
        <end position="57"/>
    </location>
</feature>
<dbReference type="GeneID" id="94423955"/>
<dbReference type="EMBL" id="MIGC01000188">
    <property type="protein sequence ID" value="PHJ25634.1"/>
    <property type="molecule type" value="Genomic_DNA"/>
</dbReference>
<evidence type="ECO:0000256" key="2">
    <source>
        <dbReference type="SAM" id="Phobius"/>
    </source>
</evidence>
<reference evidence="3 4" key="1">
    <citation type="journal article" date="2017" name="Int. J. Parasitol.">
        <title>The genome of the protozoan parasite Cystoisospora suis and a reverse vaccinology approach to identify vaccine candidates.</title>
        <authorList>
            <person name="Palmieri N."/>
            <person name="Shrestha A."/>
            <person name="Ruttkowski B."/>
            <person name="Beck T."/>
            <person name="Vogl C."/>
            <person name="Tomley F."/>
            <person name="Blake D.P."/>
            <person name="Joachim A."/>
        </authorList>
    </citation>
    <scope>NUCLEOTIDE SEQUENCE [LARGE SCALE GENOMIC DNA]</scope>
    <source>
        <strain evidence="3 4">Wien I</strain>
    </source>
</reference>
<keyword evidence="2" id="KW-0812">Transmembrane</keyword>
<dbReference type="VEuPathDB" id="ToxoDB:CSUI_000510"/>
<feature type="region of interest" description="Disordered" evidence="1">
    <location>
        <begin position="41"/>
        <end position="97"/>
    </location>
</feature>
<evidence type="ECO:0008006" key="5">
    <source>
        <dbReference type="Google" id="ProtNLM"/>
    </source>
</evidence>